<organism evidence="4 5">
    <name type="scientific">Aerophobetes bacterium</name>
    <dbReference type="NCBI Taxonomy" id="2030807"/>
    <lineage>
        <taxon>Bacteria</taxon>
        <taxon>Candidatus Aerophobota</taxon>
    </lineage>
</organism>
<dbReference type="Gene3D" id="3.90.190.10">
    <property type="entry name" value="Protein tyrosine phosphatase superfamily"/>
    <property type="match status" value="1"/>
</dbReference>
<feature type="domain" description="Tyrosine-protein phosphatase" evidence="2">
    <location>
        <begin position="111"/>
        <end position="265"/>
    </location>
</feature>
<dbReference type="SUPFAM" id="SSF52799">
    <property type="entry name" value="(Phosphotyrosine protein) phosphatases II"/>
    <property type="match status" value="1"/>
</dbReference>
<evidence type="ECO:0000256" key="1">
    <source>
        <dbReference type="SAM" id="Phobius"/>
    </source>
</evidence>
<evidence type="ECO:0000259" key="2">
    <source>
        <dbReference type="PROSITE" id="PS50054"/>
    </source>
</evidence>
<dbReference type="InterPro" id="IPR020422">
    <property type="entry name" value="TYR_PHOSPHATASE_DUAL_dom"/>
</dbReference>
<proteinExistence type="predicted"/>
<dbReference type="GO" id="GO:0008962">
    <property type="term" value="F:phosphatidylglycerophosphatase activity"/>
    <property type="evidence" value="ECO:0007669"/>
    <property type="project" value="TreeGrafter"/>
</dbReference>
<comment type="caution">
    <text evidence="4">The sequence shown here is derived from an EMBL/GenBank/DDBJ whole genome shotgun (WGS) entry which is preliminary data.</text>
</comment>
<keyword evidence="1" id="KW-0812">Transmembrane</keyword>
<evidence type="ECO:0000313" key="5">
    <source>
        <dbReference type="Proteomes" id="UP000217838"/>
    </source>
</evidence>
<dbReference type="Pfam" id="PF00782">
    <property type="entry name" value="DSPc"/>
    <property type="match status" value="1"/>
</dbReference>
<keyword evidence="1" id="KW-1133">Transmembrane helix</keyword>
<feature type="domain" description="Tyrosine specific protein phosphatases" evidence="3">
    <location>
        <begin position="189"/>
        <end position="254"/>
    </location>
</feature>
<dbReference type="InterPro" id="IPR000387">
    <property type="entry name" value="Tyr_Pase_dom"/>
</dbReference>
<protein>
    <submittedName>
        <fullName evidence="4">Uncharacterized protein</fullName>
    </submittedName>
</protein>
<dbReference type="EMBL" id="NVUU01000045">
    <property type="protein sequence ID" value="PCI94121.1"/>
    <property type="molecule type" value="Genomic_DNA"/>
</dbReference>
<dbReference type="SMART" id="SM00195">
    <property type="entry name" value="DSPc"/>
    <property type="match status" value="1"/>
</dbReference>
<evidence type="ECO:0000313" key="4">
    <source>
        <dbReference type="EMBL" id="PCI94121.1"/>
    </source>
</evidence>
<dbReference type="PROSITE" id="PS50056">
    <property type="entry name" value="TYR_PHOSPHATASE_2"/>
    <property type="match status" value="1"/>
</dbReference>
<dbReference type="FunFam" id="3.90.190.10:FF:000157">
    <property type="entry name" value="Protein-tyrosine phosphatase"/>
    <property type="match status" value="1"/>
</dbReference>
<dbReference type="GO" id="GO:0004439">
    <property type="term" value="F:phosphatidylinositol-4,5-bisphosphate 5-phosphatase activity"/>
    <property type="evidence" value="ECO:0007669"/>
    <property type="project" value="TreeGrafter"/>
</dbReference>
<dbReference type="GO" id="GO:0004721">
    <property type="term" value="F:phosphoprotein phosphatase activity"/>
    <property type="evidence" value="ECO:0007669"/>
    <property type="project" value="InterPro"/>
</dbReference>
<dbReference type="PANTHER" id="PTHR46712">
    <property type="entry name" value="PHOSPHATIDYLGLYCEROPHOSPHATASE AND PROTEIN-TYROSINE PHOSPHATASE 1"/>
    <property type="match status" value="1"/>
</dbReference>
<sequence>MATTVSLSSVQSGELFARLEDFEEYRSAEADKVADIAYRYFSSPLLWTFGAIGVALTVCPLSVSLSGITLTFSGLAVYPQNIHTSLLYEVVMVFNFMKAKFTDLGLMQSPYFNKLEDGIYLGALPLKSHLHHDLLIKDLKIHSVLSVLEDFEVTTKTFFTSPLTPKDWTKLGVNQLLISVVDMTPISNEDLHKAADFIHENKKGIYIHCKAGMGRSVMCYIAYLIKHKQVSFVEAFREARALRPTMNLKPLQFQALRGFENIIKYTDFSIN</sequence>
<dbReference type="PROSITE" id="PS50054">
    <property type="entry name" value="TYR_PHOSPHATASE_DUAL"/>
    <property type="match status" value="1"/>
</dbReference>
<gene>
    <name evidence="4" type="ORF">COB11_04290</name>
</gene>
<evidence type="ECO:0000259" key="3">
    <source>
        <dbReference type="PROSITE" id="PS50056"/>
    </source>
</evidence>
<reference evidence="5" key="1">
    <citation type="submission" date="2017-08" db="EMBL/GenBank/DDBJ databases">
        <title>A dynamic microbial community with high functional redundancy inhabits the cold, oxic subseafloor aquifer.</title>
        <authorList>
            <person name="Tully B.J."/>
            <person name="Wheat C.G."/>
            <person name="Glazer B.T."/>
            <person name="Huber J.A."/>
        </authorList>
    </citation>
    <scope>NUCLEOTIDE SEQUENCE [LARGE SCALE GENOMIC DNA]</scope>
</reference>
<accession>A0A2A4YHF9</accession>
<dbReference type="Proteomes" id="UP000217838">
    <property type="component" value="Unassembled WGS sequence"/>
</dbReference>
<name>A0A2A4YHF9_UNCAE</name>
<dbReference type="InterPro" id="IPR042165">
    <property type="entry name" value="PTPMT1"/>
</dbReference>
<keyword evidence="1" id="KW-0472">Membrane</keyword>
<feature type="transmembrane region" description="Helical" evidence="1">
    <location>
        <begin position="45"/>
        <end position="78"/>
    </location>
</feature>
<dbReference type="InterPro" id="IPR029021">
    <property type="entry name" value="Prot-tyrosine_phosphatase-like"/>
</dbReference>
<dbReference type="PANTHER" id="PTHR46712:SF1">
    <property type="entry name" value="PHOSPHATIDYLGLYCEROPHOSPHATASE AND PROTEIN-TYROSINE PHOSPHATASE 1"/>
    <property type="match status" value="1"/>
</dbReference>
<dbReference type="AlphaFoldDB" id="A0A2A4YHF9"/>
<dbReference type="InterPro" id="IPR000340">
    <property type="entry name" value="Dual-sp_phosphatase_cat-dom"/>
</dbReference>